<evidence type="ECO:0000256" key="3">
    <source>
        <dbReference type="ARBA" id="ARBA00022676"/>
    </source>
</evidence>
<keyword evidence="4" id="KW-0808">Transferase</keyword>
<dbReference type="PANTHER" id="PTHR33908:SF11">
    <property type="entry name" value="MEMBRANE PROTEIN"/>
    <property type="match status" value="1"/>
</dbReference>
<keyword evidence="7 8" id="KW-0472">Membrane</keyword>
<keyword evidence="11" id="KW-1185">Reference proteome</keyword>
<gene>
    <name evidence="10" type="ORF">C1I91_17935</name>
</gene>
<evidence type="ECO:0000256" key="1">
    <source>
        <dbReference type="ARBA" id="ARBA00004651"/>
    </source>
</evidence>
<evidence type="ECO:0000256" key="6">
    <source>
        <dbReference type="ARBA" id="ARBA00022989"/>
    </source>
</evidence>
<name>A0A3R5QVJ2_9CLOT</name>
<comment type="subcellular location">
    <subcellularLocation>
        <location evidence="1">Cell membrane</location>
        <topology evidence="1">Multi-pass membrane protein</topology>
    </subcellularLocation>
</comment>
<keyword evidence="3" id="KW-0328">Glycosyltransferase</keyword>
<evidence type="ECO:0000256" key="4">
    <source>
        <dbReference type="ARBA" id="ARBA00022679"/>
    </source>
</evidence>
<evidence type="ECO:0000313" key="10">
    <source>
        <dbReference type="EMBL" id="QAA33376.1"/>
    </source>
</evidence>
<dbReference type="InterPro" id="IPR038731">
    <property type="entry name" value="RgtA/B/C-like"/>
</dbReference>
<dbReference type="Pfam" id="PF13231">
    <property type="entry name" value="PMT_2"/>
    <property type="match status" value="1"/>
</dbReference>
<dbReference type="GO" id="GO:0016763">
    <property type="term" value="F:pentosyltransferase activity"/>
    <property type="evidence" value="ECO:0007669"/>
    <property type="project" value="TreeGrafter"/>
</dbReference>
<accession>A0A3R5QVJ2</accession>
<evidence type="ECO:0000256" key="7">
    <source>
        <dbReference type="ARBA" id="ARBA00023136"/>
    </source>
</evidence>
<reference evidence="10 11" key="1">
    <citation type="submission" date="2018-01" db="EMBL/GenBank/DDBJ databases">
        <title>Genome Sequencing and Assembly of Anaerobacter polyendosporus strain CT4.</title>
        <authorList>
            <person name="Tachaapaikoon C."/>
            <person name="Sutheeworapong S."/>
            <person name="Jenjaroenpun P."/>
            <person name="Wongsurawat T."/>
            <person name="Nookeaw I."/>
            <person name="Cheawchanlertfa P."/>
            <person name="Kosugi A."/>
            <person name="Cheevadhanarak S."/>
            <person name="Ratanakhanokchai K."/>
        </authorList>
    </citation>
    <scope>NUCLEOTIDE SEQUENCE [LARGE SCALE GENOMIC DNA]</scope>
    <source>
        <strain evidence="10 11">CT4</strain>
    </source>
</reference>
<dbReference type="OrthoDB" id="2787520at2"/>
<protein>
    <recommendedName>
        <fullName evidence="9">Glycosyltransferase RgtA/B/C/D-like domain-containing protein</fullName>
    </recommendedName>
</protein>
<feature type="transmembrane region" description="Helical" evidence="8">
    <location>
        <begin position="398"/>
        <end position="417"/>
    </location>
</feature>
<dbReference type="EMBL" id="CP025746">
    <property type="protein sequence ID" value="QAA33376.1"/>
    <property type="molecule type" value="Genomic_DNA"/>
</dbReference>
<dbReference type="KEGG" id="cmah:C1I91_17935"/>
<sequence length="499" mass="57667">MTGRANFLSKLMNTSLRFLIALIILSVLYLVQQYSKVMSYKDFLFAAFFIIGGLVLNYCIKRGVKTRTLIIAMVLFGFILRLAWIISINSIPVSDFGGMYMRSEYFLKGQYAMFKGHSYYARFPHLTMTILYFAFIRKFFTYPLLTLKFVNVICSTSTIFICYLISKEVFNSRLKAIWTSYIAAIYPPILIYSAVYCSENMAIPFYMLSAYIFILVVKNKKPSWFLLFSALSLTIGNLFRMVGSVMIVAYIMYLIFYSREKLKKKILASSYILAGFLVPLVIVSNVLIFKGITEQQLWGGSEPKWTSILKGSNIKTYGRFNYDDSNIGDKYNNDYDKTSEAAKNLVIDRLTRTPLDELGKFFFVKYTMQWAEGDFGAIYWAHSKLKASDITIDLRYSAHFYSQIFYLGIMLLTYKGLFNKKQYLENSIINLFYIIYCGYGLLYLITESQDRYSFIISWVFIILAFAALDEEKYFKSKTVSGSESKAVVEVESKDVLLQS</sequence>
<feature type="transmembrane region" description="Helical" evidence="8">
    <location>
        <begin position="43"/>
        <end position="60"/>
    </location>
</feature>
<dbReference type="AlphaFoldDB" id="A0A3R5QVJ2"/>
<organism evidence="10 11">
    <name type="scientific">Clostridium manihotivorum</name>
    <dbReference type="NCBI Taxonomy" id="2320868"/>
    <lineage>
        <taxon>Bacteria</taxon>
        <taxon>Bacillati</taxon>
        <taxon>Bacillota</taxon>
        <taxon>Clostridia</taxon>
        <taxon>Eubacteriales</taxon>
        <taxon>Clostridiaceae</taxon>
        <taxon>Clostridium</taxon>
    </lineage>
</organism>
<dbReference type="PANTHER" id="PTHR33908">
    <property type="entry name" value="MANNOSYLTRANSFERASE YKCB-RELATED"/>
    <property type="match status" value="1"/>
</dbReference>
<feature type="transmembrane region" description="Helical" evidence="8">
    <location>
        <begin position="268"/>
        <end position="289"/>
    </location>
</feature>
<keyword evidence="2" id="KW-1003">Cell membrane</keyword>
<proteinExistence type="predicted"/>
<dbReference type="GO" id="GO:0009103">
    <property type="term" value="P:lipopolysaccharide biosynthetic process"/>
    <property type="evidence" value="ECO:0007669"/>
    <property type="project" value="UniProtKB-ARBA"/>
</dbReference>
<evidence type="ECO:0000259" key="9">
    <source>
        <dbReference type="Pfam" id="PF13231"/>
    </source>
</evidence>
<feature type="transmembrane region" description="Helical" evidence="8">
    <location>
        <begin position="202"/>
        <end position="218"/>
    </location>
</feature>
<dbReference type="Proteomes" id="UP000286268">
    <property type="component" value="Chromosome"/>
</dbReference>
<feature type="transmembrane region" description="Helical" evidence="8">
    <location>
        <begin position="429"/>
        <end position="446"/>
    </location>
</feature>
<feature type="transmembrane region" description="Helical" evidence="8">
    <location>
        <begin position="149"/>
        <end position="166"/>
    </location>
</feature>
<dbReference type="RefSeq" id="WP_128214099.1">
    <property type="nucleotide sequence ID" value="NZ_CP025746.1"/>
</dbReference>
<evidence type="ECO:0000313" key="11">
    <source>
        <dbReference type="Proteomes" id="UP000286268"/>
    </source>
</evidence>
<feature type="transmembrane region" description="Helical" evidence="8">
    <location>
        <begin position="452"/>
        <end position="468"/>
    </location>
</feature>
<dbReference type="InterPro" id="IPR050297">
    <property type="entry name" value="LipidA_mod_glycosyltrf_83"/>
</dbReference>
<dbReference type="GO" id="GO:0005886">
    <property type="term" value="C:plasma membrane"/>
    <property type="evidence" value="ECO:0007669"/>
    <property type="project" value="UniProtKB-SubCell"/>
</dbReference>
<evidence type="ECO:0000256" key="2">
    <source>
        <dbReference type="ARBA" id="ARBA00022475"/>
    </source>
</evidence>
<evidence type="ECO:0000256" key="5">
    <source>
        <dbReference type="ARBA" id="ARBA00022692"/>
    </source>
</evidence>
<feature type="transmembrane region" description="Helical" evidence="8">
    <location>
        <begin position="178"/>
        <end position="195"/>
    </location>
</feature>
<feature type="transmembrane region" description="Helical" evidence="8">
    <location>
        <begin position="69"/>
        <end position="91"/>
    </location>
</feature>
<evidence type="ECO:0000256" key="8">
    <source>
        <dbReference type="SAM" id="Phobius"/>
    </source>
</evidence>
<keyword evidence="5 8" id="KW-0812">Transmembrane</keyword>
<feature type="domain" description="Glycosyltransferase RgtA/B/C/D-like" evidence="9">
    <location>
        <begin position="140"/>
        <end position="288"/>
    </location>
</feature>
<feature type="transmembrane region" description="Helical" evidence="8">
    <location>
        <begin position="238"/>
        <end position="256"/>
    </location>
</feature>
<keyword evidence="6 8" id="KW-1133">Transmembrane helix</keyword>